<accession>C7IYZ4</accession>
<evidence type="ECO:0000313" key="1">
    <source>
        <dbReference type="EMBL" id="BAH91867.1"/>
    </source>
</evidence>
<reference evidence="2" key="2">
    <citation type="journal article" date="2008" name="Nucleic Acids Res.">
        <title>The rice annotation project database (RAP-DB): 2008 update.</title>
        <authorList>
            <consortium name="The rice annotation project (RAP)"/>
        </authorList>
    </citation>
    <scope>GENOME REANNOTATION</scope>
    <source>
        <strain evidence="2">cv. Nipponbare</strain>
    </source>
</reference>
<reference evidence="1 2" key="1">
    <citation type="journal article" date="2005" name="Nature">
        <title>The map-based sequence of the rice genome.</title>
        <authorList>
            <consortium name="International rice genome sequencing project (IRGSP)"/>
            <person name="Matsumoto T."/>
            <person name="Wu J."/>
            <person name="Kanamori H."/>
            <person name="Katayose Y."/>
            <person name="Fujisawa M."/>
            <person name="Namiki N."/>
            <person name="Mizuno H."/>
            <person name="Yamamoto K."/>
            <person name="Antonio B.A."/>
            <person name="Baba T."/>
            <person name="Sakata K."/>
            <person name="Nagamura Y."/>
            <person name="Aoki H."/>
            <person name="Arikawa K."/>
            <person name="Arita K."/>
            <person name="Bito T."/>
            <person name="Chiden Y."/>
            <person name="Fujitsuka N."/>
            <person name="Fukunaka R."/>
            <person name="Hamada M."/>
            <person name="Harada C."/>
            <person name="Hayashi A."/>
            <person name="Hijishita S."/>
            <person name="Honda M."/>
            <person name="Hosokawa S."/>
            <person name="Ichikawa Y."/>
            <person name="Idonuma A."/>
            <person name="Iijima M."/>
            <person name="Ikeda M."/>
            <person name="Ikeno M."/>
            <person name="Ito K."/>
            <person name="Ito S."/>
            <person name="Ito T."/>
            <person name="Ito Y."/>
            <person name="Ito Y."/>
            <person name="Iwabuchi A."/>
            <person name="Kamiya K."/>
            <person name="Karasawa W."/>
            <person name="Kurita K."/>
            <person name="Katagiri S."/>
            <person name="Kikuta A."/>
            <person name="Kobayashi H."/>
            <person name="Kobayashi N."/>
            <person name="Machita K."/>
            <person name="Maehara T."/>
            <person name="Masukawa M."/>
            <person name="Mizubayashi T."/>
            <person name="Mukai Y."/>
            <person name="Nagasaki H."/>
            <person name="Nagata Y."/>
            <person name="Naito S."/>
            <person name="Nakashima M."/>
            <person name="Nakama Y."/>
            <person name="Nakamichi Y."/>
            <person name="Nakamura M."/>
            <person name="Meguro A."/>
            <person name="Negishi M."/>
            <person name="Ohta I."/>
            <person name="Ohta T."/>
            <person name="Okamoto M."/>
            <person name="Ono N."/>
            <person name="Saji S."/>
            <person name="Sakaguchi M."/>
            <person name="Sakai K."/>
            <person name="Shibata M."/>
            <person name="Shimokawa T."/>
            <person name="Song J."/>
            <person name="Takazaki Y."/>
            <person name="Terasawa K."/>
            <person name="Tsugane M."/>
            <person name="Tsuji K."/>
            <person name="Ueda S."/>
            <person name="Waki K."/>
            <person name="Yamagata H."/>
            <person name="Yamamoto M."/>
            <person name="Yamamoto S."/>
            <person name="Yamane H."/>
            <person name="Yoshiki S."/>
            <person name="Yoshihara R."/>
            <person name="Yukawa K."/>
            <person name="Zhong H."/>
            <person name="Yano M."/>
            <person name="Yuan Q."/>
            <person name="Ouyang S."/>
            <person name="Liu J."/>
            <person name="Jones K.M."/>
            <person name="Gansberger K."/>
            <person name="Moffat K."/>
            <person name="Hill J."/>
            <person name="Bera J."/>
            <person name="Fadrosh D."/>
            <person name="Jin S."/>
            <person name="Johri S."/>
            <person name="Kim M."/>
            <person name="Overton L."/>
            <person name="Reardon M."/>
            <person name="Tsitrin T."/>
            <person name="Vuong H."/>
            <person name="Weaver B."/>
            <person name="Ciecko A."/>
            <person name="Tallon L."/>
            <person name="Jackson J."/>
            <person name="Pai G."/>
            <person name="Aken S.V."/>
            <person name="Utterback T."/>
            <person name="Reidmuller S."/>
            <person name="Feldblyum T."/>
            <person name="Hsiao J."/>
            <person name="Zismann V."/>
            <person name="Iobst S."/>
            <person name="de Vazeille A.R."/>
            <person name="Buell C.R."/>
            <person name="Ying K."/>
            <person name="Li Y."/>
            <person name="Lu T."/>
            <person name="Huang Y."/>
            <person name="Zhao Q."/>
            <person name="Feng Q."/>
            <person name="Zhang L."/>
            <person name="Zhu J."/>
            <person name="Weng Q."/>
            <person name="Mu J."/>
            <person name="Lu Y."/>
            <person name="Fan D."/>
            <person name="Liu Y."/>
            <person name="Guan J."/>
            <person name="Zhang Y."/>
            <person name="Yu S."/>
            <person name="Liu X."/>
            <person name="Zhang Y."/>
            <person name="Hong G."/>
            <person name="Han B."/>
            <person name="Choisne N."/>
            <person name="Demange N."/>
            <person name="Orjeda G."/>
            <person name="Samain S."/>
            <person name="Cattolico L."/>
            <person name="Pelletier E."/>
            <person name="Couloux A."/>
            <person name="Segurens B."/>
            <person name="Wincker P."/>
            <person name="D'Hont A."/>
            <person name="Scarpelli C."/>
            <person name="Weissenbach J."/>
            <person name="Salanoubat M."/>
            <person name="Quetier F."/>
            <person name="Yu Y."/>
            <person name="Kim H.R."/>
            <person name="Rambo T."/>
            <person name="Currie J."/>
            <person name="Collura K."/>
            <person name="Luo M."/>
            <person name="Yang T."/>
            <person name="Ammiraju J.S.S."/>
            <person name="Engler F."/>
            <person name="Soderlund C."/>
            <person name="Wing R.A."/>
            <person name="Palmer L.E."/>
            <person name="de la Bastide M."/>
            <person name="Spiegel L."/>
            <person name="Nascimento L."/>
            <person name="Zutavern T."/>
            <person name="O'Shaughnessy A."/>
            <person name="Dike S."/>
            <person name="Dedhia N."/>
            <person name="Preston R."/>
            <person name="Balija V."/>
            <person name="McCombie W.R."/>
            <person name="Chow T."/>
            <person name="Chen H."/>
            <person name="Chung M."/>
            <person name="Chen C."/>
            <person name="Shaw J."/>
            <person name="Wu H."/>
            <person name="Hsiao K."/>
            <person name="Chao Y."/>
            <person name="Chu M."/>
            <person name="Cheng C."/>
            <person name="Hour A."/>
            <person name="Lee P."/>
            <person name="Lin S."/>
            <person name="Lin Y."/>
            <person name="Liou J."/>
            <person name="Liu S."/>
            <person name="Hsing Y."/>
            <person name="Raghuvanshi S."/>
            <person name="Mohanty A."/>
            <person name="Bharti A.K."/>
            <person name="Gaur A."/>
            <person name="Gupta V."/>
            <person name="Kumar D."/>
            <person name="Ravi V."/>
            <person name="Vij S."/>
            <person name="Kapur A."/>
            <person name="Khurana P."/>
            <person name="Khurana P."/>
            <person name="Khurana J.P."/>
            <person name="Tyagi A.K."/>
            <person name="Gaikwad K."/>
            <person name="Singh A."/>
            <person name="Dalal V."/>
            <person name="Srivastava S."/>
            <person name="Dixit A."/>
            <person name="Pal A.K."/>
            <person name="Ghazi I.A."/>
            <person name="Yadav M."/>
            <person name="Pandit A."/>
            <person name="Bhargava A."/>
            <person name="Sureshbabu K."/>
            <person name="Batra K."/>
            <person name="Sharma T.R."/>
            <person name="Mohapatra T."/>
            <person name="Singh N.K."/>
            <person name="Messing J."/>
            <person name="Nelson A.B."/>
            <person name="Fuks G."/>
            <person name="Kavchok S."/>
            <person name="Keizer G."/>
            <person name="Linton E."/>
            <person name="Llaca V."/>
            <person name="Song R."/>
            <person name="Tanyolac B."/>
            <person name="Young S."/>
            <person name="Ho-Il K."/>
            <person name="Hahn J.H."/>
            <person name="Sangsakoo G."/>
            <person name="Vanavichit A."/>
            <person name="de Mattos Luiz.A.T."/>
            <person name="Zimmer P.D."/>
            <person name="Malone G."/>
            <person name="Dellagostin O."/>
            <person name="de Oliveira A.C."/>
            <person name="Bevan M."/>
            <person name="Bancroft I."/>
            <person name="Minx P."/>
            <person name="Cordum H."/>
            <person name="Wilson R."/>
            <person name="Cheng Z."/>
            <person name="Jin W."/>
            <person name="Jiang J."/>
            <person name="Leong S.A."/>
            <person name="Iwama H."/>
            <person name="Gojobori T."/>
            <person name="Itoh T."/>
            <person name="Niimura Y."/>
            <person name="Fujii Y."/>
            <person name="Habara T."/>
            <person name="Sakai H."/>
            <person name="Sato Y."/>
            <person name="Wilson G."/>
            <person name="Kumar K."/>
            <person name="McCouch S."/>
            <person name="Juretic N."/>
            <person name="Hoen D."/>
            <person name="Wright S."/>
            <person name="Bruskiewich R."/>
            <person name="Bureau T."/>
            <person name="Miyao A."/>
            <person name="Hirochika H."/>
            <person name="Nishikawa T."/>
            <person name="Kadowaki K."/>
            <person name="Sugiura M."/>
            <person name="Burr B."/>
            <person name="Sasaki T."/>
        </authorList>
    </citation>
    <scope>NUCLEOTIDE SEQUENCE [LARGE SCALE GENOMIC DNA]</scope>
    <source>
        <strain evidence="2">cv. Nipponbare</strain>
    </source>
</reference>
<name>C7IYZ4_ORYSJ</name>
<evidence type="ECO:0000313" key="2">
    <source>
        <dbReference type="Proteomes" id="UP000000763"/>
    </source>
</evidence>
<gene>
    <name evidence="1" type="ordered locus">Os02g0721900</name>
</gene>
<dbReference type="AlphaFoldDB" id="C7IYZ4"/>
<protein>
    <submittedName>
        <fullName evidence="1">Os02g0721900 protein</fullName>
    </submittedName>
</protein>
<dbReference type="EMBL" id="AP008208">
    <property type="protein sequence ID" value="BAH91867.1"/>
    <property type="molecule type" value="Genomic_DNA"/>
</dbReference>
<proteinExistence type="predicted"/>
<organism evidence="1 2">
    <name type="scientific">Oryza sativa subsp. japonica</name>
    <name type="common">Rice</name>
    <dbReference type="NCBI Taxonomy" id="39947"/>
    <lineage>
        <taxon>Eukaryota</taxon>
        <taxon>Viridiplantae</taxon>
        <taxon>Streptophyta</taxon>
        <taxon>Embryophyta</taxon>
        <taxon>Tracheophyta</taxon>
        <taxon>Spermatophyta</taxon>
        <taxon>Magnoliopsida</taxon>
        <taxon>Liliopsida</taxon>
        <taxon>Poales</taxon>
        <taxon>Poaceae</taxon>
        <taxon>BOP clade</taxon>
        <taxon>Oryzoideae</taxon>
        <taxon>Oryzeae</taxon>
        <taxon>Oryzinae</taxon>
        <taxon>Oryza</taxon>
        <taxon>Oryza sativa</taxon>
    </lineage>
</organism>
<sequence>MAEKPPLSPSSASPSTVKEKIQKLGLTDVNEGNVVPIDPEKFTPEQKKDFEAMLQQARDQFLNSFMQTRKGTLVQKYKVKILI</sequence>
<dbReference type="Proteomes" id="UP000000763">
    <property type="component" value="Chromosome 2"/>
</dbReference>
<dbReference type="KEGG" id="dosa:Os02g0721900"/>